<gene>
    <name evidence="7" type="primary">aplIM</name>
    <name evidence="7" type="ORF">Psch_03440</name>
</gene>
<evidence type="ECO:0000256" key="4">
    <source>
        <dbReference type="ARBA" id="ARBA00022691"/>
    </source>
</evidence>
<dbReference type="PROSITE" id="PS51679">
    <property type="entry name" value="SAM_MT_C5"/>
    <property type="match status" value="1"/>
</dbReference>
<feature type="active site" evidence="6">
    <location>
        <position position="83"/>
    </location>
</feature>
<dbReference type="Pfam" id="PF00145">
    <property type="entry name" value="DNA_methylase"/>
    <property type="match status" value="1"/>
</dbReference>
<accession>A0A4Y7R6V3</accession>
<evidence type="ECO:0000256" key="1">
    <source>
        <dbReference type="ARBA" id="ARBA00011975"/>
    </source>
</evidence>
<dbReference type="AlphaFoldDB" id="A0A4Y7R6V3"/>
<evidence type="ECO:0000313" key="8">
    <source>
        <dbReference type="Proteomes" id="UP000298324"/>
    </source>
</evidence>
<dbReference type="GO" id="GO:0044027">
    <property type="term" value="P:negative regulation of gene expression via chromosomal CpG island methylation"/>
    <property type="evidence" value="ECO:0007669"/>
    <property type="project" value="TreeGrafter"/>
</dbReference>
<evidence type="ECO:0000256" key="3">
    <source>
        <dbReference type="ARBA" id="ARBA00022679"/>
    </source>
</evidence>
<dbReference type="InterPro" id="IPR029063">
    <property type="entry name" value="SAM-dependent_MTases_sf"/>
</dbReference>
<dbReference type="GO" id="GO:0003886">
    <property type="term" value="F:DNA (cytosine-5-)-methyltransferase activity"/>
    <property type="evidence" value="ECO:0007669"/>
    <property type="project" value="UniProtKB-EC"/>
</dbReference>
<proteinExistence type="inferred from homology"/>
<keyword evidence="5" id="KW-0680">Restriction system</keyword>
<dbReference type="PRINTS" id="PR00105">
    <property type="entry name" value="C5METTRFRASE"/>
</dbReference>
<dbReference type="PANTHER" id="PTHR10629">
    <property type="entry name" value="CYTOSINE-SPECIFIC METHYLTRANSFERASE"/>
    <property type="match status" value="1"/>
</dbReference>
<dbReference type="SUPFAM" id="SSF53335">
    <property type="entry name" value="S-adenosyl-L-methionine-dependent methyltransferases"/>
    <property type="match status" value="1"/>
</dbReference>
<evidence type="ECO:0000313" key="7">
    <source>
        <dbReference type="EMBL" id="TEB04678.1"/>
    </source>
</evidence>
<comment type="similarity">
    <text evidence="6">Belongs to the class I-like SAM-binding methyltransferase superfamily. C5-methyltransferase family.</text>
</comment>
<keyword evidence="3 6" id="KW-0808">Transferase</keyword>
<dbReference type="GO" id="GO:0003677">
    <property type="term" value="F:DNA binding"/>
    <property type="evidence" value="ECO:0007669"/>
    <property type="project" value="TreeGrafter"/>
</dbReference>
<organism evidence="7 8">
    <name type="scientific">Pelotomaculum schinkii</name>
    <dbReference type="NCBI Taxonomy" id="78350"/>
    <lineage>
        <taxon>Bacteria</taxon>
        <taxon>Bacillati</taxon>
        <taxon>Bacillota</taxon>
        <taxon>Clostridia</taxon>
        <taxon>Eubacteriales</taxon>
        <taxon>Desulfotomaculaceae</taxon>
        <taxon>Pelotomaculum</taxon>
    </lineage>
</organism>
<evidence type="ECO:0000256" key="6">
    <source>
        <dbReference type="PROSITE-ProRule" id="PRU01016"/>
    </source>
</evidence>
<protein>
    <recommendedName>
        <fullName evidence="1">DNA (cytosine-5-)-methyltransferase</fullName>
        <ecNumber evidence="1">2.1.1.37</ecNumber>
    </recommendedName>
</protein>
<keyword evidence="2 6" id="KW-0489">Methyltransferase</keyword>
<dbReference type="EMBL" id="QFGA01000003">
    <property type="protein sequence ID" value="TEB04678.1"/>
    <property type="molecule type" value="Genomic_DNA"/>
</dbReference>
<dbReference type="PANTHER" id="PTHR10629:SF52">
    <property type="entry name" value="DNA (CYTOSINE-5)-METHYLTRANSFERASE 1"/>
    <property type="match status" value="1"/>
</dbReference>
<dbReference type="EC" id="2.1.1.37" evidence="1"/>
<dbReference type="GO" id="GO:0009307">
    <property type="term" value="P:DNA restriction-modification system"/>
    <property type="evidence" value="ECO:0007669"/>
    <property type="project" value="UniProtKB-KW"/>
</dbReference>
<dbReference type="InterPro" id="IPR050390">
    <property type="entry name" value="C5-Methyltransferase"/>
</dbReference>
<dbReference type="RefSeq" id="WP_190259013.1">
    <property type="nucleotide sequence ID" value="NZ_QFGA01000003.1"/>
</dbReference>
<name>A0A4Y7R6V3_9FIRM</name>
<evidence type="ECO:0000256" key="2">
    <source>
        <dbReference type="ARBA" id="ARBA00022603"/>
    </source>
</evidence>
<dbReference type="Gene3D" id="3.40.50.150">
    <property type="entry name" value="Vaccinia Virus protein VP39"/>
    <property type="match status" value="1"/>
</dbReference>
<evidence type="ECO:0000256" key="5">
    <source>
        <dbReference type="ARBA" id="ARBA00022747"/>
    </source>
</evidence>
<keyword evidence="4 6" id="KW-0949">S-adenosyl-L-methionine</keyword>
<sequence>MQLPLLQEIVIDQFAGGGGVSEGLENAFGRPVDIAVNHDAAAIAMHRINHPGTKHYQEDVWIVDPYEVCAGHPVALMWLSPSCTHHSIAAAGKPKNEQLRGQAWLSVKWAKAVRPRVQILENVREFQSWGPLMENGQPDPKLKGLTYRTFVSAMQQQGYTIETKILRACDFGAPTSRERFFMVMRCDGRPIVWPKPTHGDPKSKAVKSGRLMPWKTAADCIDWSLPCPSIFERRKPLVEKTLKRIAKGIRRFVIECDDPFIVPDDAAAGNLTDKSDMVVAFLSKYYGEVSPTEARGQRLDEPLHTVSTANRFALVTSHLIKFRGDNYGTATSEPLPTISAGGTHIGEVRALLIKYYGTNVGQNLNEPLHTIPTKHRFGLVLVKGTPYQIVDIGFRMLEPHELYLGQGFPSTYIFSGFEVSGKPITKAEQVAKCGNAVPPQFAEALGRANLPELCTGSDRWAM</sequence>
<dbReference type="Gene3D" id="3.90.120.10">
    <property type="entry name" value="DNA Methylase, subunit A, domain 2"/>
    <property type="match status" value="1"/>
</dbReference>
<reference evidence="7 8" key="1">
    <citation type="journal article" date="2018" name="Environ. Microbiol.">
        <title>Novel energy conservation strategies and behaviour of Pelotomaculum schinkii driving syntrophic propionate catabolism.</title>
        <authorList>
            <person name="Hidalgo-Ahumada C.A.P."/>
            <person name="Nobu M.K."/>
            <person name="Narihiro T."/>
            <person name="Tamaki H."/>
            <person name="Liu W.T."/>
            <person name="Kamagata Y."/>
            <person name="Stams A.J.M."/>
            <person name="Imachi H."/>
            <person name="Sousa D.Z."/>
        </authorList>
    </citation>
    <scope>NUCLEOTIDE SEQUENCE [LARGE SCALE GENOMIC DNA]</scope>
    <source>
        <strain evidence="7 8">HH</strain>
    </source>
</reference>
<dbReference type="GO" id="GO:0032259">
    <property type="term" value="P:methylation"/>
    <property type="evidence" value="ECO:0007669"/>
    <property type="project" value="UniProtKB-KW"/>
</dbReference>
<comment type="caution">
    <text evidence="7">The sequence shown here is derived from an EMBL/GenBank/DDBJ whole genome shotgun (WGS) entry which is preliminary data.</text>
</comment>
<keyword evidence="8" id="KW-1185">Reference proteome</keyword>
<dbReference type="Proteomes" id="UP000298324">
    <property type="component" value="Unassembled WGS sequence"/>
</dbReference>
<dbReference type="InterPro" id="IPR001525">
    <property type="entry name" value="C5_MeTfrase"/>
</dbReference>